<feature type="compositionally biased region" description="Low complexity" evidence="8">
    <location>
        <begin position="39"/>
        <end position="63"/>
    </location>
</feature>
<feature type="compositionally biased region" description="Polar residues" evidence="8">
    <location>
        <begin position="1357"/>
        <end position="1373"/>
    </location>
</feature>
<protein>
    <submittedName>
        <fullName evidence="10">Related to translation initiation factor eIF-4F</fullName>
    </submittedName>
</protein>
<dbReference type="FunFam" id="1.25.40.180:FF:000020">
    <property type="entry name" value="Eukaryotic translation initiation factor subunit"/>
    <property type="match status" value="1"/>
</dbReference>
<evidence type="ECO:0000313" key="10">
    <source>
        <dbReference type="EMBL" id="SPO00559.1"/>
    </source>
</evidence>
<feature type="compositionally biased region" description="Polar residues" evidence="8">
    <location>
        <begin position="717"/>
        <end position="727"/>
    </location>
</feature>
<feature type="compositionally biased region" description="Pro residues" evidence="8">
    <location>
        <begin position="319"/>
        <end position="329"/>
    </location>
</feature>
<dbReference type="Gene3D" id="1.20.970.30">
    <property type="entry name" value="eIF4G, eIF4E-binding domain"/>
    <property type="match status" value="1"/>
</dbReference>
<gene>
    <name evidence="10" type="ORF">DNG_03307</name>
</gene>
<dbReference type="GO" id="GO:0010494">
    <property type="term" value="C:cytoplasmic stress granule"/>
    <property type="evidence" value="ECO:0007669"/>
    <property type="project" value="UniProtKB-ARBA"/>
</dbReference>
<feature type="region of interest" description="Disordered" evidence="8">
    <location>
        <begin position="1"/>
        <end position="340"/>
    </location>
</feature>
<dbReference type="EMBL" id="ONZQ02000004">
    <property type="protein sequence ID" value="SPO00559.1"/>
    <property type="molecule type" value="Genomic_DNA"/>
</dbReference>
<comment type="similarity">
    <text evidence="2">Belongs to the eukaryotic initiation factor 4G family.</text>
</comment>
<feature type="compositionally biased region" description="Low complexity" evidence="8">
    <location>
        <begin position="929"/>
        <end position="938"/>
    </location>
</feature>
<dbReference type="GO" id="GO:0003729">
    <property type="term" value="F:mRNA binding"/>
    <property type="evidence" value="ECO:0007669"/>
    <property type="project" value="TreeGrafter"/>
</dbReference>
<dbReference type="Pfam" id="PF02854">
    <property type="entry name" value="MIF4G"/>
    <property type="match status" value="1"/>
</dbReference>
<accession>A0AAE8MUL2</accession>
<feature type="compositionally biased region" description="Basic and acidic residues" evidence="8">
    <location>
        <begin position="692"/>
        <end position="707"/>
    </location>
</feature>
<dbReference type="InterPro" id="IPR003890">
    <property type="entry name" value="MIF4G-like_typ-3"/>
</dbReference>
<feature type="compositionally biased region" description="Low complexity" evidence="8">
    <location>
        <begin position="475"/>
        <end position="484"/>
    </location>
</feature>
<keyword evidence="5" id="KW-0597">Phosphoprotein</keyword>
<dbReference type="PANTHER" id="PTHR23253:SF9">
    <property type="entry name" value="EUKARYOTIC TRANSLATION INITIATION FACTOR 4 GAMMA 2"/>
    <property type="match status" value="1"/>
</dbReference>
<keyword evidence="11" id="KW-1185">Reference proteome</keyword>
<keyword evidence="4 10" id="KW-0396">Initiation factor</keyword>
<dbReference type="Pfam" id="PF12152">
    <property type="entry name" value="eIF_4G1"/>
    <property type="match status" value="1"/>
</dbReference>
<feature type="compositionally biased region" description="Gly residues" evidence="8">
    <location>
        <begin position="1344"/>
        <end position="1353"/>
    </location>
</feature>
<feature type="compositionally biased region" description="Basic and acidic residues" evidence="8">
    <location>
        <begin position="528"/>
        <end position="595"/>
    </location>
</feature>
<evidence type="ECO:0000313" key="11">
    <source>
        <dbReference type="Proteomes" id="UP001187682"/>
    </source>
</evidence>
<keyword evidence="7" id="KW-0648">Protein biosynthesis</keyword>
<dbReference type="InterPro" id="IPR022745">
    <property type="entry name" value="eIF4G1_eIF4E-bd"/>
</dbReference>
<dbReference type="SUPFAM" id="SSF101489">
    <property type="entry name" value="Eukaryotic initiation factor 4f subunit eIF4g, eIF4e-binding domain"/>
    <property type="match status" value="1"/>
</dbReference>
<evidence type="ECO:0000256" key="7">
    <source>
        <dbReference type="ARBA" id="ARBA00022917"/>
    </source>
</evidence>
<reference evidence="10" key="1">
    <citation type="submission" date="2018-03" db="EMBL/GenBank/DDBJ databases">
        <authorList>
            <person name="Guldener U."/>
        </authorList>
    </citation>
    <scope>NUCLEOTIDE SEQUENCE</scope>
</reference>
<feature type="region of interest" description="Disordered" evidence="8">
    <location>
        <begin position="1269"/>
        <end position="1306"/>
    </location>
</feature>
<comment type="caution">
    <text evidence="10">The sequence shown here is derived from an EMBL/GenBank/DDBJ whole genome shotgun (WGS) entry which is preliminary data.</text>
</comment>
<dbReference type="Gene3D" id="1.25.40.180">
    <property type="match status" value="1"/>
</dbReference>
<dbReference type="SUPFAM" id="SSF48371">
    <property type="entry name" value="ARM repeat"/>
    <property type="match status" value="1"/>
</dbReference>
<dbReference type="InterPro" id="IPR036211">
    <property type="entry name" value="eIF4G_eIF4E-bd_sf"/>
</dbReference>
<evidence type="ECO:0000256" key="2">
    <source>
        <dbReference type="ARBA" id="ARBA00005775"/>
    </source>
</evidence>
<feature type="compositionally biased region" description="Polar residues" evidence="8">
    <location>
        <begin position="1384"/>
        <end position="1396"/>
    </location>
</feature>
<evidence type="ECO:0000256" key="1">
    <source>
        <dbReference type="ARBA" id="ARBA00004496"/>
    </source>
</evidence>
<sequence>MTSTANPQNPTQAPNPAAPSYASAASAPKKPGTGPNTIVASGSNPPAVVASSAPPKTASVSPANGRPSIPPALPVVQGSSSANGGAGDHARKPSVTISANGPQSYGANGGPVGNSKSSIQFGFKDSPGVTHSSPQTGGASPIPIPGSGTVRVASPAQSPSPIPQPTASGGRPPSGLQQTGDVKPSFGSFNNDPERHIRQSAPHNNFQNQSFHTRQGSNISMASTGDMGNQGMPGPNRGGFHHGGGRGRGGFNPNNPPYNPHNPATGYPPQSNFRNGHGQGRNSMPPSFQPQAPPSRGYANSPQPNRGSPALVPSNPNTPSMPPAMPAPGTPQFYQPPMAAQQQNMAGYAYPPPAMNPYPGQMPPNPYNYPMHYPGQAGSPAYAPYGGPPYQPTGPAAMARTPSASEKPNYGPGAPNQPVVVSTPQMSHAQPKPAVVAGNSLPRPAKKAIVIKRPDGGIVDVGNIKPSSPAPSRTPPVVSSTATPPTKPSTPAHTRSESQAPPKTREEIQEELRAKIAQATGQASSASEDAKNDEAAKAAAAAEKEKAEAAEKAKVEAEEKAKAEAEEKARKEAEVKAQQEAEAKAKKEAEEEASKKAAPAALSDDPTEEELERMIQEMEEADRKREEEEDRRREEAAAKKAAAKALADQQAPENDRKLREAEREMERLEEEKERKARERGNAEGGLSVAELLKGRKEPESPKVDSVTEKLAGISLDSKPSTPTSATGAKTPLEKSQRKPAALNLSISTKPVEPPQPSAALQSLKTSRFLTIKEASDPSIYAGSALASPNPATNAAVNKKGQSFKYDAAFLLQFQNVFTEQPSTEFQSQVKNLIGDADGNRSASRTPSTRQGPSRTPSGFPGQIGAFQNPRSMPPPGGAPADRMGMPSGAVPRSSMGALQFSQSSGRSFPGSPLIGGRQPSSGGRHDSSRQGSRQTGRSGSHRPAGGYNNQAAQQAAKTMPLTQGQELKPIAVTASGWKPTSIGGKVAQPAPGGHMEPEMVQRKVKAALNKMTPENFDRISDQILTIANQSKNENDGRTLRQVIQLTFEKATDESHFAGTYAKFCKRMLDQMSNDIKDDAIKDKHGSVVSGGNLFRKYLLNRCQEEFEKGWSVSESEEKTENKAPGGAALLTDEYYKEAAVKRRGLGLVRFIGELFKLGMLTERIIHGCVHQLVDYKGQPKEAEIESLCYLLRTVGAQLDSSDKGRPMMDAYFQRIQNMIDIPELENRLKFMLMDVRDMRKDAWKAAEVNKGPKTLDEVRAEAEQVAAAKAAENARAQGGRGGGGRPQLGRGDARAFSAGGYSQVNNTVGMDDLKRLKSNSRVPAGGVTLGPHSMLASRSNSGRRPGGPGGSFGRSGDNSGMSSRTGTPPTRESANAFGLLATMDSENAVSPPTTGGSPALSKATPASDAAETEKKA</sequence>
<dbReference type="PANTHER" id="PTHR23253">
    <property type="entry name" value="EUKARYOTIC TRANSLATION INITIATION FACTOR 4 GAMMA"/>
    <property type="match status" value="1"/>
</dbReference>
<evidence type="ECO:0000259" key="9">
    <source>
        <dbReference type="SMART" id="SM00543"/>
    </source>
</evidence>
<feature type="compositionally biased region" description="Basic and acidic residues" evidence="8">
    <location>
        <begin position="653"/>
        <end position="681"/>
    </location>
</feature>
<dbReference type="Proteomes" id="UP001187682">
    <property type="component" value="Unassembled WGS sequence"/>
</dbReference>
<dbReference type="SMART" id="SM00543">
    <property type="entry name" value="MIF4G"/>
    <property type="match status" value="1"/>
</dbReference>
<evidence type="ECO:0000256" key="4">
    <source>
        <dbReference type="ARBA" id="ARBA00022540"/>
    </source>
</evidence>
<feature type="region of interest" description="Disordered" evidence="8">
    <location>
        <begin position="393"/>
        <end position="440"/>
    </location>
</feature>
<feature type="compositionally biased region" description="Low complexity" evidence="8">
    <location>
        <begin position="137"/>
        <end position="157"/>
    </location>
</feature>
<feature type="compositionally biased region" description="Polar residues" evidence="8">
    <location>
        <begin position="95"/>
        <end position="106"/>
    </location>
</feature>
<dbReference type="GO" id="GO:0003743">
    <property type="term" value="F:translation initiation factor activity"/>
    <property type="evidence" value="ECO:0007669"/>
    <property type="project" value="UniProtKB-KW"/>
</dbReference>
<feature type="compositionally biased region" description="Basic and acidic residues" evidence="8">
    <location>
        <begin position="503"/>
        <end position="514"/>
    </location>
</feature>
<feature type="compositionally biased region" description="Basic and acidic residues" evidence="8">
    <location>
        <begin position="612"/>
        <end position="638"/>
    </location>
</feature>
<feature type="compositionally biased region" description="Polar residues" evidence="8">
    <location>
        <begin position="840"/>
        <end position="856"/>
    </location>
</feature>
<feature type="domain" description="MIF4G" evidence="9">
    <location>
        <begin position="1001"/>
        <end position="1242"/>
    </location>
</feature>
<feature type="compositionally biased region" description="Low complexity" evidence="8">
    <location>
        <begin position="1"/>
        <end position="28"/>
    </location>
</feature>
<organism evidence="10 11">
    <name type="scientific">Cephalotrichum gorgonifer</name>
    <dbReference type="NCBI Taxonomy" id="2041049"/>
    <lineage>
        <taxon>Eukaryota</taxon>
        <taxon>Fungi</taxon>
        <taxon>Dikarya</taxon>
        <taxon>Ascomycota</taxon>
        <taxon>Pezizomycotina</taxon>
        <taxon>Sordariomycetes</taxon>
        <taxon>Hypocreomycetidae</taxon>
        <taxon>Microascales</taxon>
        <taxon>Microascaceae</taxon>
        <taxon>Cephalotrichum</taxon>
    </lineage>
</organism>
<evidence type="ECO:0000256" key="5">
    <source>
        <dbReference type="ARBA" id="ARBA00022553"/>
    </source>
</evidence>
<keyword evidence="6" id="KW-0694">RNA-binding</keyword>
<proteinExistence type="inferred from homology"/>
<feature type="compositionally biased region" description="Polar residues" evidence="8">
    <location>
        <begin position="201"/>
        <end position="227"/>
    </location>
</feature>
<evidence type="ECO:0000256" key="3">
    <source>
        <dbReference type="ARBA" id="ARBA00022490"/>
    </source>
</evidence>
<name>A0AAE8MUL2_9PEZI</name>
<evidence type="ECO:0000256" key="8">
    <source>
        <dbReference type="SAM" id="MobiDB-lite"/>
    </source>
</evidence>
<feature type="region of interest" description="Disordered" evidence="8">
    <location>
        <begin position="1320"/>
        <end position="1416"/>
    </location>
</feature>
<keyword evidence="3" id="KW-0963">Cytoplasm</keyword>
<feature type="region of interest" description="Disordered" evidence="8">
    <location>
        <begin position="452"/>
        <end position="760"/>
    </location>
</feature>
<comment type="subcellular location">
    <subcellularLocation>
        <location evidence="1">Cytoplasm</location>
    </subcellularLocation>
</comment>
<dbReference type="GO" id="GO:0016281">
    <property type="term" value="C:eukaryotic translation initiation factor 4F complex"/>
    <property type="evidence" value="ECO:0007669"/>
    <property type="project" value="TreeGrafter"/>
</dbReference>
<feature type="compositionally biased region" description="Polar residues" evidence="8">
    <location>
        <begin position="268"/>
        <end position="286"/>
    </location>
</feature>
<feature type="region of interest" description="Disordered" evidence="8">
    <location>
        <begin position="834"/>
        <end position="964"/>
    </location>
</feature>
<dbReference type="InterPro" id="IPR016024">
    <property type="entry name" value="ARM-type_fold"/>
</dbReference>
<evidence type="ECO:0000256" key="6">
    <source>
        <dbReference type="ARBA" id="ARBA00022884"/>
    </source>
</evidence>
<feature type="compositionally biased region" description="Polar residues" evidence="8">
    <location>
        <begin position="419"/>
        <end position="428"/>
    </location>
</feature>